<evidence type="ECO:0000256" key="1">
    <source>
        <dbReference type="NCBIfam" id="TIGR02228"/>
    </source>
</evidence>
<evidence type="ECO:0000313" key="4">
    <source>
        <dbReference type="EMBL" id="GAA3740467.1"/>
    </source>
</evidence>
<dbReference type="NCBIfam" id="TIGR02228">
    <property type="entry name" value="sigpep_I_arch"/>
    <property type="match status" value="1"/>
</dbReference>
<evidence type="ECO:0000313" key="5">
    <source>
        <dbReference type="Proteomes" id="UP001501004"/>
    </source>
</evidence>
<sequence>MSGRHEASRRAARPTKASRGLLGYLGWGLSAGLLAFVALIGVLAIVVPAATGATPMTVLTGSMTPTYPPGTLIVVKPIDAEDIRVGTPITYQLESGKDVVVTHRVVSITTASDGSREFTTRGDANAVADEKPVRPVQVRGEVWYSIPYLGWVNTAVNGESRVWIIPVIAGGLFLYAGYAVASSIASARKRRRERERRRERSETVDPVRP</sequence>
<keyword evidence="3" id="KW-0812">Transmembrane</keyword>
<dbReference type="EMBL" id="BAABAE010000003">
    <property type="protein sequence ID" value="GAA3740467.1"/>
    <property type="molecule type" value="Genomic_DNA"/>
</dbReference>
<dbReference type="CDD" id="cd06530">
    <property type="entry name" value="S26_SPase_I"/>
    <property type="match status" value="1"/>
</dbReference>
<keyword evidence="3" id="KW-1133">Transmembrane helix</keyword>
<feature type="transmembrane region" description="Helical" evidence="3">
    <location>
        <begin position="21"/>
        <end position="47"/>
    </location>
</feature>
<dbReference type="EC" id="3.4.21.89" evidence="1"/>
<evidence type="ECO:0000256" key="3">
    <source>
        <dbReference type="SAM" id="Phobius"/>
    </source>
</evidence>
<feature type="compositionally biased region" description="Basic and acidic residues" evidence="2">
    <location>
        <begin position="196"/>
        <end position="209"/>
    </location>
</feature>
<comment type="caution">
    <text evidence="4">The sequence shown here is derived from an EMBL/GenBank/DDBJ whole genome shotgun (WGS) entry which is preliminary data.</text>
</comment>
<dbReference type="RefSeq" id="WP_344755351.1">
    <property type="nucleotide sequence ID" value="NZ_BAABAE010000003.1"/>
</dbReference>
<organism evidence="4 5">
    <name type="scientific">Leifsonella bigeumensis</name>
    <dbReference type="NCBI Taxonomy" id="433643"/>
    <lineage>
        <taxon>Bacteria</taxon>
        <taxon>Bacillati</taxon>
        <taxon>Actinomycetota</taxon>
        <taxon>Actinomycetes</taxon>
        <taxon>Micrococcales</taxon>
        <taxon>Microbacteriaceae</taxon>
        <taxon>Leifsonella</taxon>
    </lineage>
</organism>
<protein>
    <recommendedName>
        <fullName evidence="1">Signal peptidase I</fullName>
        <ecNumber evidence="1">3.4.21.89</ecNumber>
    </recommendedName>
</protein>
<dbReference type="Proteomes" id="UP001501004">
    <property type="component" value="Unassembled WGS sequence"/>
</dbReference>
<evidence type="ECO:0000256" key="2">
    <source>
        <dbReference type="SAM" id="MobiDB-lite"/>
    </source>
</evidence>
<accession>A0ABP7FLG3</accession>
<dbReference type="PANTHER" id="PTHR10806:SF6">
    <property type="entry name" value="SIGNAL PEPTIDASE COMPLEX CATALYTIC SUBUNIT SEC11"/>
    <property type="match status" value="1"/>
</dbReference>
<dbReference type="InterPro" id="IPR019533">
    <property type="entry name" value="Peptidase_S26"/>
</dbReference>
<keyword evidence="3" id="KW-0472">Membrane</keyword>
<gene>
    <name evidence="4" type="ORF">GCM10022239_15200</name>
</gene>
<dbReference type="PANTHER" id="PTHR10806">
    <property type="entry name" value="SIGNAL PEPTIDASE COMPLEX CATALYTIC SUBUNIT SEC11"/>
    <property type="match status" value="1"/>
</dbReference>
<reference evidence="5" key="1">
    <citation type="journal article" date="2019" name="Int. J. Syst. Evol. Microbiol.">
        <title>The Global Catalogue of Microorganisms (GCM) 10K type strain sequencing project: providing services to taxonomists for standard genome sequencing and annotation.</title>
        <authorList>
            <consortium name="The Broad Institute Genomics Platform"/>
            <consortium name="The Broad Institute Genome Sequencing Center for Infectious Disease"/>
            <person name="Wu L."/>
            <person name="Ma J."/>
        </authorList>
    </citation>
    <scope>NUCLEOTIDE SEQUENCE [LARGE SCALE GENOMIC DNA]</scope>
    <source>
        <strain evidence="5">JCM 16949</strain>
    </source>
</reference>
<keyword evidence="5" id="KW-1185">Reference proteome</keyword>
<feature type="region of interest" description="Disordered" evidence="2">
    <location>
        <begin position="189"/>
        <end position="209"/>
    </location>
</feature>
<proteinExistence type="predicted"/>
<feature type="transmembrane region" description="Helical" evidence="3">
    <location>
        <begin position="163"/>
        <end position="187"/>
    </location>
</feature>
<dbReference type="InterPro" id="IPR001733">
    <property type="entry name" value="Peptidase_S26B"/>
</dbReference>
<name>A0ABP7FLG3_9MICO</name>